<name>A0ABX4S517_9GAMM</name>
<evidence type="ECO:0000313" key="2">
    <source>
        <dbReference type="Proteomes" id="UP000234468"/>
    </source>
</evidence>
<organism evidence="1 2">
    <name type="scientific">Pectobacterium peruviense</name>
    <dbReference type="NCBI Taxonomy" id="2066479"/>
    <lineage>
        <taxon>Bacteria</taxon>
        <taxon>Pseudomonadati</taxon>
        <taxon>Pseudomonadota</taxon>
        <taxon>Gammaproteobacteria</taxon>
        <taxon>Enterobacterales</taxon>
        <taxon>Pectobacteriaceae</taxon>
        <taxon>Pectobacterium</taxon>
    </lineage>
</organism>
<sequence>MKVFFIEWNASYEKLMIKNLKNEHAVIEINNAMKHFTKKNIKLKKIGINSWFVKIHVFLKLRKIKKDDLLICNGYSILGFLDLIKEIKCKKALVIRDTMIHLENEMIYRKKWLMLGNGFINEVKAHFDKIYSFDPSDCQKYNLIYLNQFLPFTYSNIINIRNNPSLLIEKKNRNCFFVGEYRTDREQHLKSIALLLKKNEYIPDFYLIDRKNEGGNYFNGKQLSYEENINKVISSEIIVEINHKGQDGLTLRTIEAIAFNKKIITNNIKVMDYDFYTPNRFFILDYDTEDNFYTFISCKIEEEEIEIIKKYTAEYMLQNIKRDFNLF</sequence>
<protein>
    <recommendedName>
        <fullName evidence="3">Lipopolysaccharide biosynthesis protein</fullName>
    </recommendedName>
</protein>
<dbReference type="Proteomes" id="UP000234468">
    <property type="component" value="Unassembled WGS sequence"/>
</dbReference>
<dbReference type="EMBL" id="LXFV01000015">
    <property type="protein sequence ID" value="PKX85635.1"/>
    <property type="molecule type" value="Genomic_DNA"/>
</dbReference>
<accession>A0ABX4S517</accession>
<evidence type="ECO:0000313" key="1">
    <source>
        <dbReference type="EMBL" id="PKX85635.1"/>
    </source>
</evidence>
<evidence type="ECO:0008006" key="3">
    <source>
        <dbReference type="Google" id="ProtNLM"/>
    </source>
</evidence>
<dbReference type="RefSeq" id="WP_048258232.1">
    <property type="nucleotide sequence ID" value="NZ_AODU01000002.1"/>
</dbReference>
<reference evidence="1 2" key="1">
    <citation type="submission" date="2016-04" db="EMBL/GenBank/DDBJ databases">
        <title>New species of Pectobacterium.</title>
        <authorList>
            <person name="Waleron M."/>
            <person name="Misztak A.E."/>
            <person name="Waleron K."/>
        </authorList>
    </citation>
    <scope>NUCLEOTIDE SEQUENCE [LARGE SCALE GENOMIC DNA]</scope>
    <source>
        <strain evidence="1 2">IFB5232</strain>
    </source>
</reference>
<keyword evidence="2" id="KW-1185">Reference proteome</keyword>
<gene>
    <name evidence="1" type="ORF">A0G03_14340</name>
</gene>
<comment type="caution">
    <text evidence="1">The sequence shown here is derived from an EMBL/GenBank/DDBJ whole genome shotgun (WGS) entry which is preliminary data.</text>
</comment>
<proteinExistence type="predicted"/>